<dbReference type="Proteomes" id="UP000270219">
    <property type="component" value="Unassembled WGS sequence"/>
</dbReference>
<accession>A0A498D263</accession>
<dbReference type="InterPro" id="IPR046208">
    <property type="entry name" value="DUF6241"/>
</dbReference>
<proteinExistence type="predicted"/>
<dbReference type="OrthoDB" id="1932566at2"/>
<evidence type="ECO:0000313" key="2">
    <source>
        <dbReference type="Proteomes" id="UP000270219"/>
    </source>
</evidence>
<name>A0A498D263_9BACI</name>
<gene>
    <name evidence="1" type="ORF">D8M04_17665</name>
</gene>
<dbReference type="AlphaFoldDB" id="A0A498D263"/>
<dbReference type="EMBL" id="RCHR01000008">
    <property type="protein sequence ID" value="RLL41348.1"/>
    <property type="molecule type" value="Genomic_DNA"/>
</dbReference>
<organism evidence="1 2">
    <name type="scientific">Oceanobacillus piezotolerans</name>
    <dbReference type="NCBI Taxonomy" id="2448030"/>
    <lineage>
        <taxon>Bacteria</taxon>
        <taxon>Bacillati</taxon>
        <taxon>Bacillota</taxon>
        <taxon>Bacilli</taxon>
        <taxon>Bacillales</taxon>
        <taxon>Bacillaceae</taxon>
        <taxon>Oceanobacillus</taxon>
    </lineage>
</organism>
<comment type="caution">
    <text evidence="1">The sequence shown here is derived from an EMBL/GenBank/DDBJ whole genome shotgun (WGS) entry which is preliminary data.</text>
</comment>
<evidence type="ECO:0000313" key="1">
    <source>
        <dbReference type="EMBL" id="RLL41348.1"/>
    </source>
</evidence>
<dbReference type="Pfam" id="PF19754">
    <property type="entry name" value="DUF6241"/>
    <property type="match status" value="1"/>
</dbReference>
<sequence length="186" mass="21395">MKKVIWLSASFLVIALFIIGYIKASDMFKGADEGESLNNAAATKTEADLEHTRLEIQGNISEEELGQYHKDGLNPFGDSTHMSELTSYHYNEYIHGMSHQKVKASEKWGFYEIHPTRINWLLEGLETVDVDNEEIYQDILERWRAKDFSRVDKDHNQIWKIQNGTIGEASGILSPEEEQAYINSKR</sequence>
<reference evidence="1 2" key="1">
    <citation type="submission" date="2018-10" db="EMBL/GenBank/DDBJ databases">
        <title>Oceanobacillus sp. YLB-02 draft genome.</title>
        <authorList>
            <person name="Yu L."/>
        </authorList>
    </citation>
    <scope>NUCLEOTIDE SEQUENCE [LARGE SCALE GENOMIC DNA]</scope>
    <source>
        <strain evidence="1 2">YLB-02</strain>
    </source>
</reference>
<keyword evidence="2" id="KW-1185">Reference proteome</keyword>
<protein>
    <submittedName>
        <fullName evidence="1">Uncharacterized protein</fullName>
    </submittedName>
</protein>